<protein>
    <submittedName>
        <fullName evidence="2">Uncharacterized protein</fullName>
    </submittedName>
</protein>
<sequence length="310" mass="34598">MRPTIEANSDSSLTTLSFSAAAMDKTLIPNDKNLDMKNRRLEEKWKIRTEKRVKGKKKSKLKIGDDLQYKLNSKGSKPVDILGVDDISLLKNTLIAFANDLNKSSMAKLEEFISLQQQSQDKDTKRITEDLEQEMHKLDKREREADEFLKAFDTRSGFVHNRTSEFAKKEKLRMKFAENVVHVIPLVLLVCGLILWVLSNLVYGGGLVVCSMWTVGAVCGGGLVVRSGVDGNEVDGDAVILCCGGVFWPMMSFANKKGKALKFLKLRKPLMPSYLLTKTKLKLQSLAANLGVSTGKKQNIIALSSIWVLM</sequence>
<keyword evidence="1" id="KW-1133">Transmembrane helix</keyword>
<reference evidence="2 3" key="1">
    <citation type="submission" date="2020-10" db="EMBL/GenBank/DDBJ databases">
        <title>The Coptis chinensis genome and diversification of protoberbering-type alkaloids.</title>
        <authorList>
            <person name="Wang B."/>
            <person name="Shu S."/>
            <person name="Song C."/>
            <person name="Liu Y."/>
        </authorList>
    </citation>
    <scope>NUCLEOTIDE SEQUENCE [LARGE SCALE GENOMIC DNA]</scope>
    <source>
        <strain evidence="2">HL-2020</strain>
        <tissue evidence="2">Leaf</tissue>
    </source>
</reference>
<dbReference type="AlphaFoldDB" id="A0A835IWP0"/>
<organism evidence="2 3">
    <name type="scientific">Coptis chinensis</name>
    <dbReference type="NCBI Taxonomy" id="261450"/>
    <lineage>
        <taxon>Eukaryota</taxon>
        <taxon>Viridiplantae</taxon>
        <taxon>Streptophyta</taxon>
        <taxon>Embryophyta</taxon>
        <taxon>Tracheophyta</taxon>
        <taxon>Spermatophyta</taxon>
        <taxon>Magnoliopsida</taxon>
        <taxon>Ranunculales</taxon>
        <taxon>Ranunculaceae</taxon>
        <taxon>Coptidoideae</taxon>
        <taxon>Coptis</taxon>
    </lineage>
</organism>
<evidence type="ECO:0000256" key="1">
    <source>
        <dbReference type="SAM" id="Phobius"/>
    </source>
</evidence>
<keyword evidence="3" id="KW-1185">Reference proteome</keyword>
<dbReference type="Proteomes" id="UP000631114">
    <property type="component" value="Unassembled WGS sequence"/>
</dbReference>
<keyword evidence="1" id="KW-0812">Transmembrane</keyword>
<accession>A0A835IWP0</accession>
<proteinExistence type="predicted"/>
<gene>
    <name evidence="2" type="ORF">IFM89_020052</name>
</gene>
<dbReference type="EMBL" id="JADFTS010000001">
    <property type="protein sequence ID" value="KAF9625185.1"/>
    <property type="molecule type" value="Genomic_DNA"/>
</dbReference>
<evidence type="ECO:0000313" key="3">
    <source>
        <dbReference type="Proteomes" id="UP000631114"/>
    </source>
</evidence>
<name>A0A835IWP0_9MAGN</name>
<dbReference type="PANTHER" id="PTHR46681:SF1">
    <property type="entry name" value="KINETOCHORE PROTEIN NDC80 HOMOLOG"/>
    <property type="match status" value="1"/>
</dbReference>
<comment type="caution">
    <text evidence="2">The sequence shown here is derived from an EMBL/GenBank/DDBJ whole genome shotgun (WGS) entry which is preliminary data.</text>
</comment>
<feature type="transmembrane region" description="Helical" evidence="1">
    <location>
        <begin position="203"/>
        <end position="225"/>
    </location>
</feature>
<evidence type="ECO:0000313" key="2">
    <source>
        <dbReference type="EMBL" id="KAF9625185.1"/>
    </source>
</evidence>
<dbReference type="PANTHER" id="PTHR46681">
    <property type="entry name" value="KINETOCHORE PROTEIN NDC80 HOMOLOG"/>
    <property type="match status" value="1"/>
</dbReference>
<dbReference type="InterPro" id="IPR055307">
    <property type="entry name" value="NDC80_plants"/>
</dbReference>
<keyword evidence="1" id="KW-0472">Membrane</keyword>
<feature type="transmembrane region" description="Helical" evidence="1">
    <location>
        <begin position="176"/>
        <end position="197"/>
    </location>
</feature>